<evidence type="ECO:0000256" key="14">
    <source>
        <dbReference type="ARBA" id="ARBA00023015"/>
    </source>
</evidence>
<reference evidence="18" key="2">
    <citation type="submission" date="2023-06" db="EMBL/GenBank/DDBJ databases">
        <authorList>
            <person name="Ma L."/>
            <person name="Liu K.-W."/>
            <person name="Li Z."/>
            <person name="Hsiao Y.-Y."/>
            <person name="Qi Y."/>
            <person name="Fu T."/>
            <person name="Tang G."/>
            <person name="Zhang D."/>
            <person name="Sun W.-H."/>
            <person name="Liu D.-K."/>
            <person name="Li Y."/>
            <person name="Chen G.-Z."/>
            <person name="Liu X.-D."/>
            <person name="Liao X.-Y."/>
            <person name="Jiang Y.-T."/>
            <person name="Yu X."/>
            <person name="Hao Y."/>
            <person name="Huang J."/>
            <person name="Zhao X.-W."/>
            <person name="Ke S."/>
            <person name="Chen Y.-Y."/>
            <person name="Wu W.-L."/>
            <person name="Hsu J.-L."/>
            <person name="Lin Y.-F."/>
            <person name="Huang M.-D."/>
            <person name="Li C.-Y."/>
            <person name="Huang L."/>
            <person name="Wang Z.-W."/>
            <person name="Zhao X."/>
            <person name="Zhong W.-Y."/>
            <person name="Peng D.-H."/>
            <person name="Ahmad S."/>
            <person name="Lan S."/>
            <person name="Zhang J.-S."/>
            <person name="Tsai W.-C."/>
            <person name="Van De Peer Y."/>
            <person name="Liu Z.-J."/>
        </authorList>
    </citation>
    <scope>NUCLEOTIDE SEQUENCE</scope>
    <source>
        <strain evidence="18">CP</strain>
        <tissue evidence="18">Leaves</tissue>
    </source>
</reference>
<evidence type="ECO:0000256" key="16">
    <source>
        <dbReference type="ARBA" id="ARBA00023242"/>
    </source>
</evidence>
<name>A0AAV9CEF5_ACOCL</name>
<evidence type="ECO:0000313" key="19">
    <source>
        <dbReference type="Proteomes" id="UP001180020"/>
    </source>
</evidence>
<keyword evidence="13" id="KW-0694">RNA-binding</keyword>
<keyword evidence="16" id="KW-0539">Nucleus</keyword>
<keyword evidence="12" id="KW-0269">Exonuclease</keyword>
<evidence type="ECO:0000256" key="6">
    <source>
        <dbReference type="ARBA" id="ARBA00011757"/>
    </source>
</evidence>
<dbReference type="EMBL" id="JAUJYO010000019">
    <property type="protein sequence ID" value="KAK1287428.1"/>
    <property type="molecule type" value="Genomic_DNA"/>
</dbReference>
<keyword evidence="14" id="KW-0805">Transcription regulation</keyword>
<comment type="cofactor">
    <cofactor evidence="2">
        <name>a divalent metal cation</name>
        <dbReference type="ChEBI" id="CHEBI:60240"/>
    </cofactor>
</comment>
<dbReference type="PANTHER" id="PTHR10797">
    <property type="entry name" value="CCR4-NOT TRANSCRIPTION COMPLEX SUBUNIT"/>
    <property type="match status" value="1"/>
</dbReference>
<evidence type="ECO:0000256" key="17">
    <source>
        <dbReference type="ARBA" id="ARBA00025148"/>
    </source>
</evidence>
<evidence type="ECO:0000256" key="5">
    <source>
        <dbReference type="ARBA" id="ARBA00008372"/>
    </source>
</evidence>
<keyword evidence="9" id="KW-0540">Nuclease</keyword>
<evidence type="ECO:0000256" key="2">
    <source>
        <dbReference type="ARBA" id="ARBA00001968"/>
    </source>
</evidence>
<comment type="subunit">
    <text evidence="6">Component of the CCR4-NOT complex, at least composed of CRR4 and CAF1 proteins.</text>
</comment>
<evidence type="ECO:0000256" key="11">
    <source>
        <dbReference type="ARBA" id="ARBA00022801"/>
    </source>
</evidence>
<evidence type="ECO:0000256" key="8">
    <source>
        <dbReference type="ARBA" id="ARBA00022490"/>
    </source>
</evidence>
<keyword evidence="11" id="KW-0378">Hydrolase</keyword>
<protein>
    <recommendedName>
        <fullName evidence="7">poly(A)-specific ribonuclease</fullName>
        <ecNumber evidence="7">3.1.13.4</ecNumber>
    </recommendedName>
</protein>
<dbReference type="GO" id="GO:0003723">
    <property type="term" value="F:RNA binding"/>
    <property type="evidence" value="ECO:0007669"/>
    <property type="project" value="UniProtKB-KW"/>
</dbReference>
<dbReference type="GO" id="GO:0005737">
    <property type="term" value="C:cytoplasm"/>
    <property type="evidence" value="ECO:0007669"/>
    <property type="project" value="UniProtKB-SubCell"/>
</dbReference>
<evidence type="ECO:0000256" key="12">
    <source>
        <dbReference type="ARBA" id="ARBA00022839"/>
    </source>
</evidence>
<comment type="function">
    <text evidence="17">Ubiquitous transcription factor required for a diverse set of processes. It is a component of the CCR4 complex involved in the control of gene expression.</text>
</comment>
<evidence type="ECO:0000256" key="10">
    <source>
        <dbReference type="ARBA" id="ARBA00022723"/>
    </source>
</evidence>
<gene>
    <name evidence="18" type="ORF">QJS10_CPB19g00843</name>
</gene>
<dbReference type="GO" id="GO:0030014">
    <property type="term" value="C:CCR4-NOT complex"/>
    <property type="evidence" value="ECO:0007669"/>
    <property type="project" value="InterPro"/>
</dbReference>
<dbReference type="GO" id="GO:0005634">
    <property type="term" value="C:nucleus"/>
    <property type="evidence" value="ECO:0007669"/>
    <property type="project" value="UniProtKB-SubCell"/>
</dbReference>
<keyword evidence="10" id="KW-0479">Metal-binding</keyword>
<dbReference type="EC" id="3.1.13.4" evidence="7"/>
<evidence type="ECO:0000256" key="1">
    <source>
        <dbReference type="ARBA" id="ARBA00001663"/>
    </source>
</evidence>
<dbReference type="Gene3D" id="3.30.420.10">
    <property type="entry name" value="Ribonuclease H-like superfamily/Ribonuclease H"/>
    <property type="match status" value="1"/>
</dbReference>
<dbReference type="InterPro" id="IPR036397">
    <property type="entry name" value="RNaseH_sf"/>
</dbReference>
<organism evidence="18 19">
    <name type="scientific">Acorus calamus</name>
    <name type="common">Sweet flag</name>
    <dbReference type="NCBI Taxonomy" id="4465"/>
    <lineage>
        <taxon>Eukaryota</taxon>
        <taxon>Viridiplantae</taxon>
        <taxon>Streptophyta</taxon>
        <taxon>Embryophyta</taxon>
        <taxon>Tracheophyta</taxon>
        <taxon>Spermatophyta</taxon>
        <taxon>Magnoliopsida</taxon>
        <taxon>Liliopsida</taxon>
        <taxon>Acoraceae</taxon>
        <taxon>Acorus</taxon>
    </lineage>
</organism>
<sequence length="88" mass="10343">MIIEVWKNNLHNAFYTLEACKKEFTYISLDLEFSGFLRDTDRDAPEHVRYADLKYNVDNLKPVQIGLTLTSARGSRWTTLQSFSRRLL</sequence>
<evidence type="ECO:0000256" key="3">
    <source>
        <dbReference type="ARBA" id="ARBA00004123"/>
    </source>
</evidence>
<keyword evidence="19" id="KW-1185">Reference proteome</keyword>
<dbReference type="GO" id="GO:0046872">
    <property type="term" value="F:metal ion binding"/>
    <property type="evidence" value="ECO:0007669"/>
    <property type="project" value="UniProtKB-KW"/>
</dbReference>
<evidence type="ECO:0000256" key="9">
    <source>
        <dbReference type="ARBA" id="ARBA00022722"/>
    </source>
</evidence>
<accession>A0AAV9CEF5</accession>
<dbReference type="AlphaFoldDB" id="A0AAV9CEF5"/>
<evidence type="ECO:0000256" key="7">
    <source>
        <dbReference type="ARBA" id="ARBA00012161"/>
    </source>
</evidence>
<dbReference type="InterPro" id="IPR006941">
    <property type="entry name" value="RNase_CAF1"/>
</dbReference>
<dbReference type="Proteomes" id="UP001180020">
    <property type="component" value="Unassembled WGS sequence"/>
</dbReference>
<evidence type="ECO:0000256" key="4">
    <source>
        <dbReference type="ARBA" id="ARBA00004496"/>
    </source>
</evidence>
<evidence type="ECO:0000256" key="15">
    <source>
        <dbReference type="ARBA" id="ARBA00023163"/>
    </source>
</evidence>
<evidence type="ECO:0000256" key="13">
    <source>
        <dbReference type="ARBA" id="ARBA00022884"/>
    </source>
</evidence>
<comment type="similarity">
    <text evidence="5">Belongs to the CAF1 family.</text>
</comment>
<comment type="subcellular location">
    <subcellularLocation>
        <location evidence="4">Cytoplasm</location>
    </subcellularLocation>
    <subcellularLocation>
        <location evidence="3">Nucleus</location>
    </subcellularLocation>
</comment>
<proteinExistence type="inferred from homology"/>
<keyword evidence="8" id="KW-0963">Cytoplasm</keyword>
<dbReference type="InterPro" id="IPR039637">
    <property type="entry name" value="CNOT7/CNOT8/Pop2"/>
</dbReference>
<evidence type="ECO:0000313" key="18">
    <source>
        <dbReference type="EMBL" id="KAK1287428.1"/>
    </source>
</evidence>
<reference evidence="18" key="1">
    <citation type="journal article" date="2023" name="Nat. Commun.">
        <title>Diploid and tetraploid genomes of Acorus and the evolution of monocots.</title>
        <authorList>
            <person name="Ma L."/>
            <person name="Liu K.W."/>
            <person name="Li Z."/>
            <person name="Hsiao Y.Y."/>
            <person name="Qi Y."/>
            <person name="Fu T."/>
            <person name="Tang G.D."/>
            <person name="Zhang D."/>
            <person name="Sun W.H."/>
            <person name="Liu D.K."/>
            <person name="Li Y."/>
            <person name="Chen G.Z."/>
            <person name="Liu X.D."/>
            <person name="Liao X.Y."/>
            <person name="Jiang Y.T."/>
            <person name="Yu X."/>
            <person name="Hao Y."/>
            <person name="Huang J."/>
            <person name="Zhao X.W."/>
            <person name="Ke S."/>
            <person name="Chen Y.Y."/>
            <person name="Wu W.L."/>
            <person name="Hsu J.L."/>
            <person name="Lin Y.F."/>
            <person name="Huang M.D."/>
            <person name="Li C.Y."/>
            <person name="Huang L."/>
            <person name="Wang Z.W."/>
            <person name="Zhao X."/>
            <person name="Zhong W.Y."/>
            <person name="Peng D.H."/>
            <person name="Ahmad S."/>
            <person name="Lan S."/>
            <person name="Zhang J.S."/>
            <person name="Tsai W.C."/>
            <person name="Van de Peer Y."/>
            <person name="Liu Z.J."/>
        </authorList>
    </citation>
    <scope>NUCLEOTIDE SEQUENCE</scope>
    <source>
        <strain evidence="18">CP</strain>
    </source>
</reference>
<dbReference type="GO" id="GO:0004535">
    <property type="term" value="F:poly(A)-specific ribonuclease activity"/>
    <property type="evidence" value="ECO:0007669"/>
    <property type="project" value="UniProtKB-EC"/>
</dbReference>
<comment type="caution">
    <text evidence="18">The sequence shown here is derived from an EMBL/GenBank/DDBJ whole genome shotgun (WGS) entry which is preliminary data.</text>
</comment>
<dbReference type="SUPFAM" id="SSF53098">
    <property type="entry name" value="Ribonuclease H-like"/>
    <property type="match status" value="1"/>
</dbReference>
<comment type="catalytic activity">
    <reaction evidence="1">
        <text>Exonucleolytic cleavage of poly(A) to 5'-AMP.</text>
        <dbReference type="EC" id="3.1.13.4"/>
    </reaction>
</comment>
<dbReference type="Pfam" id="PF04857">
    <property type="entry name" value="CAF1"/>
    <property type="match status" value="1"/>
</dbReference>
<keyword evidence="15" id="KW-0804">Transcription</keyword>
<dbReference type="InterPro" id="IPR012337">
    <property type="entry name" value="RNaseH-like_sf"/>
</dbReference>